<dbReference type="InterPro" id="IPR040346">
    <property type="entry name" value="GEX1/Brambleberry"/>
</dbReference>
<name>A0AA38U8N5_9ASTR</name>
<gene>
    <name evidence="1" type="ORF">OSB04_001103</name>
</gene>
<sequence length="122" mass="13882">MLQEDYGSRAMVNSIEKPSELVADASHEIVADFSMESFSSKKEMTLVEKAKRKDALTNSYWQNVYQNLFAGCSKILAKENQRSRLACHLSDCFQKETGRSPLPYCDVKTTMRNCLSRLDSND</sequence>
<comment type="caution">
    <text evidence="1">The sequence shown here is derived from an EMBL/GenBank/DDBJ whole genome shotgun (WGS) entry which is preliminary data.</text>
</comment>
<proteinExistence type="predicted"/>
<keyword evidence="2" id="KW-1185">Reference proteome</keyword>
<dbReference type="AlphaFoldDB" id="A0AA38U8N5"/>
<accession>A0AA38U8N5</accession>
<dbReference type="PANTHER" id="PTHR33538:SF2">
    <property type="entry name" value="PROTEIN GAMETE EXPRESSED 1"/>
    <property type="match status" value="1"/>
</dbReference>
<dbReference type="EMBL" id="JARYMX010000001">
    <property type="protein sequence ID" value="KAJ9565137.1"/>
    <property type="molecule type" value="Genomic_DNA"/>
</dbReference>
<dbReference type="Proteomes" id="UP001172457">
    <property type="component" value="Chromosome 1"/>
</dbReference>
<evidence type="ECO:0000313" key="2">
    <source>
        <dbReference type="Proteomes" id="UP001172457"/>
    </source>
</evidence>
<dbReference type="PANTHER" id="PTHR33538">
    <property type="entry name" value="PROTEIN GAMETE EXPRESSED 1"/>
    <property type="match status" value="1"/>
</dbReference>
<organism evidence="1 2">
    <name type="scientific">Centaurea solstitialis</name>
    <name type="common">yellow star-thistle</name>
    <dbReference type="NCBI Taxonomy" id="347529"/>
    <lineage>
        <taxon>Eukaryota</taxon>
        <taxon>Viridiplantae</taxon>
        <taxon>Streptophyta</taxon>
        <taxon>Embryophyta</taxon>
        <taxon>Tracheophyta</taxon>
        <taxon>Spermatophyta</taxon>
        <taxon>Magnoliopsida</taxon>
        <taxon>eudicotyledons</taxon>
        <taxon>Gunneridae</taxon>
        <taxon>Pentapetalae</taxon>
        <taxon>asterids</taxon>
        <taxon>campanulids</taxon>
        <taxon>Asterales</taxon>
        <taxon>Asteraceae</taxon>
        <taxon>Carduoideae</taxon>
        <taxon>Cardueae</taxon>
        <taxon>Centaureinae</taxon>
        <taxon>Centaurea</taxon>
    </lineage>
</organism>
<reference evidence="1" key="1">
    <citation type="submission" date="2023-03" db="EMBL/GenBank/DDBJ databases">
        <title>Chromosome-scale reference genome and RAD-based genetic map of yellow starthistle (Centaurea solstitialis) reveal putative structural variation and QTLs associated with invader traits.</title>
        <authorList>
            <person name="Reatini B."/>
            <person name="Cang F.A."/>
            <person name="Jiang Q."/>
            <person name="Mckibben M.T.W."/>
            <person name="Barker M.S."/>
            <person name="Rieseberg L.H."/>
            <person name="Dlugosch K.M."/>
        </authorList>
    </citation>
    <scope>NUCLEOTIDE SEQUENCE</scope>
    <source>
        <strain evidence="1">CAN-66</strain>
        <tissue evidence="1">Leaf</tissue>
    </source>
</reference>
<evidence type="ECO:0000313" key="1">
    <source>
        <dbReference type="EMBL" id="KAJ9565137.1"/>
    </source>
</evidence>
<protein>
    <submittedName>
        <fullName evidence="1">Uncharacterized protein</fullName>
    </submittedName>
</protein>